<keyword evidence="4" id="KW-1185">Reference proteome</keyword>
<feature type="region of interest" description="Disordered" evidence="1">
    <location>
        <begin position="58"/>
        <end position="78"/>
    </location>
</feature>
<evidence type="ECO:0000256" key="1">
    <source>
        <dbReference type="SAM" id="MobiDB-lite"/>
    </source>
</evidence>
<evidence type="ECO:0000256" key="2">
    <source>
        <dbReference type="SAM" id="SignalP"/>
    </source>
</evidence>
<evidence type="ECO:0000313" key="4">
    <source>
        <dbReference type="Proteomes" id="UP000033187"/>
    </source>
</evidence>
<organism evidence="3 4">
    <name type="scientific">Candidatus Filomicrobium marinum</name>
    <dbReference type="NCBI Taxonomy" id="1608628"/>
    <lineage>
        <taxon>Bacteria</taxon>
        <taxon>Pseudomonadati</taxon>
        <taxon>Pseudomonadota</taxon>
        <taxon>Alphaproteobacteria</taxon>
        <taxon>Hyphomicrobiales</taxon>
        <taxon>Hyphomicrobiaceae</taxon>
        <taxon>Filomicrobium</taxon>
    </lineage>
</organism>
<name>A0A0D6JGB0_9HYPH</name>
<dbReference type="RefSeq" id="WP_152025025.1">
    <property type="nucleotide sequence ID" value="NZ_LN829118.1"/>
</dbReference>
<dbReference type="KEGG" id="fil:BN1229_v1_3490"/>
<keyword evidence="2" id="KW-0732">Signal</keyword>
<dbReference type="EMBL" id="LN829119">
    <property type="protein sequence ID" value="CPR20045.1"/>
    <property type="molecule type" value="Genomic_DNA"/>
</dbReference>
<feature type="compositionally biased region" description="Low complexity" evidence="1">
    <location>
        <begin position="60"/>
        <end position="78"/>
    </location>
</feature>
<gene>
    <name evidence="3" type="ORF">YBN1229_v1_2431</name>
</gene>
<evidence type="ECO:0000313" key="3">
    <source>
        <dbReference type="EMBL" id="CPR20045.1"/>
    </source>
</evidence>
<proteinExistence type="predicted"/>
<feature type="chain" id="PRO_5002306390" evidence="2">
    <location>
        <begin position="24"/>
        <end position="78"/>
    </location>
</feature>
<sequence>MLRTTAFTLALALGVLASGSAMAKKVCTNTYHPDGTRCTFCYYTTQPGSGSTKCIKIKAPSGSSSSNTKSPTGLKLAR</sequence>
<reference evidence="4" key="1">
    <citation type="submission" date="2015-02" db="EMBL/GenBank/DDBJ databases">
        <authorList>
            <person name="Chooi Y.-H."/>
        </authorList>
    </citation>
    <scope>NUCLEOTIDE SEQUENCE [LARGE SCALE GENOMIC DNA]</scope>
    <source>
        <strain evidence="4">strain Y</strain>
    </source>
</reference>
<protein>
    <submittedName>
        <fullName evidence="3">Uncharacterized protein</fullName>
    </submittedName>
</protein>
<dbReference type="AlphaFoldDB" id="A0A0D6JGB0"/>
<accession>A0A0D6JGB0</accession>
<feature type="signal peptide" evidence="2">
    <location>
        <begin position="1"/>
        <end position="23"/>
    </location>
</feature>
<dbReference type="Proteomes" id="UP000033187">
    <property type="component" value="Chromosome 1"/>
</dbReference>
<dbReference type="KEGG" id="fiy:BN1229_v1_2431"/>